<accession>A0A2A9E588</accession>
<comment type="caution">
    <text evidence="4">The sequence shown here is derived from an EMBL/GenBank/DDBJ whole genome shotgun (WGS) entry which is preliminary data.</text>
</comment>
<evidence type="ECO:0000256" key="1">
    <source>
        <dbReference type="ARBA" id="ARBA00023125"/>
    </source>
</evidence>
<evidence type="ECO:0000259" key="3">
    <source>
        <dbReference type="PROSITE" id="PS50977"/>
    </source>
</evidence>
<dbReference type="OrthoDB" id="6929199at2"/>
<reference evidence="4 5" key="1">
    <citation type="submission" date="2017-10" db="EMBL/GenBank/DDBJ databases">
        <title>Sequencing the genomes of 1000 actinobacteria strains.</title>
        <authorList>
            <person name="Klenk H.-P."/>
        </authorList>
    </citation>
    <scope>NUCLEOTIDE SEQUENCE [LARGE SCALE GENOMIC DNA]</scope>
    <source>
        <strain evidence="4 5">DSM 18966</strain>
    </source>
</reference>
<dbReference type="AlphaFoldDB" id="A0A2A9E588"/>
<keyword evidence="5" id="KW-1185">Reference proteome</keyword>
<dbReference type="Pfam" id="PF00440">
    <property type="entry name" value="TetR_N"/>
    <property type="match status" value="1"/>
</dbReference>
<dbReference type="GO" id="GO:0003677">
    <property type="term" value="F:DNA binding"/>
    <property type="evidence" value="ECO:0007669"/>
    <property type="project" value="UniProtKB-UniRule"/>
</dbReference>
<feature type="domain" description="HTH tetR-type" evidence="3">
    <location>
        <begin position="12"/>
        <end position="72"/>
    </location>
</feature>
<dbReference type="Proteomes" id="UP000225548">
    <property type="component" value="Unassembled WGS sequence"/>
</dbReference>
<gene>
    <name evidence="4" type="ORF">ATL42_2031</name>
</gene>
<sequence length="193" mass="19750">MHPPPRRQTRGVARRDAIVAAAAALVLEVGPAAVTHRGIAARAEVPLAATTYYFASLDDLVGAAGERLAQQWALHAQSVAATVAGPSTVDEHARTLADAVLPEGDETAVRGHYEHLVSAGRSRALAAAYAAGRAGLDTAVGELLATLGLTLSPELVVALVDGAAVSALSEGHDIRRRAATVLLHVLLPEGTSA</sequence>
<proteinExistence type="predicted"/>
<name>A0A2A9E588_9MICO</name>
<organism evidence="4 5">
    <name type="scientific">Sanguibacter antarcticus</name>
    <dbReference type="NCBI Taxonomy" id="372484"/>
    <lineage>
        <taxon>Bacteria</taxon>
        <taxon>Bacillati</taxon>
        <taxon>Actinomycetota</taxon>
        <taxon>Actinomycetes</taxon>
        <taxon>Micrococcales</taxon>
        <taxon>Sanguibacteraceae</taxon>
        <taxon>Sanguibacter</taxon>
    </lineage>
</organism>
<dbReference type="InterPro" id="IPR009057">
    <property type="entry name" value="Homeodomain-like_sf"/>
</dbReference>
<dbReference type="InterPro" id="IPR001647">
    <property type="entry name" value="HTH_TetR"/>
</dbReference>
<evidence type="ECO:0000313" key="5">
    <source>
        <dbReference type="Proteomes" id="UP000225548"/>
    </source>
</evidence>
<dbReference type="RefSeq" id="WP_098455215.1">
    <property type="nucleotide sequence ID" value="NZ_PDJG01000001.1"/>
</dbReference>
<dbReference type="SUPFAM" id="SSF46689">
    <property type="entry name" value="Homeodomain-like"/>
    <property type="match status" value="1"/>
</dbReference>
<keyword evidence="1 2" id="KW-0238">DNA-binding</keyword>
<dbReference type="EMBL" id="PDJG01000001">
    <property type="protein sequence ID" value="PFG34128.1"/>
    <property type="molecule type" value="Genomic_DNA"/>
</dbReference>
<dbReference type="Pfam" id="PF17940">
    <property type="entry name" value="TetR_C_31"/>
    <property type="match status" value="1"/>
</dbReference>
<evidence type="ECO:0000313" key="4">
    <source>
        <dbReference type="EMBL" id="PFG34128.1"/>
    </source>
</evidence>
<dbReference type="InterPro" id="IPR041583">
    <property type="entry name" value="TetR_C_31"/>
</dbReference>
<protein>
    <submittedName>
        <fullName evidence="4">TetR family transcriptional regulator</fullName>
    </submittedName>
</protein>
<feature type="DNA-binding region" description="H-T-H motif" evidence="2">
    <location>
        <begin position="35"/>
        <end position="54"/>
    </location>
</feature>
<dbReference type="PROSITE" id="PS50977">
    <property type="entry name" value="HTH_TETR_2"/>
    <property type="match status" value="1"/>
</dbReference>
<evidence type="ECO:0000256" key="2">
    <source>
        <dbReference type="PROSITE-ProRule" id="PRU00335"/>
    </source>
</evidence>
<dbReference type="Gene3D" id="1.10.357.10">
    <property type="entry name" value="Tetracycline Repressor, domain 2"/>
    <property type="match status" value="1"/>
</dbReference>